<dbReference type="RefSeq" id="WP_206572795.1">
    <property type="nucleotide sequence ID" value="NZ_JAFKCV010000002.1"/>
</dbReference>
<proteinExistence type="predicted"/>
<gene>
    <name evidence="1" type="ORF">J0A66_05620</name>
</gene>
<dbReference type="Proteomes" id="UP000664654">
    <property type="component" value="Unassembled WGS sequence"/>
</dbReference>
<keyword evidence="2" id="KW-1185">Reference proteome</keyword>
<dbReference type="EMBL" id="JAFKCV010000002">
    <property type="protein sequence ID" value="MBN7824703.1"/>
    <property type="molecule type" value="Genomic_DNA"/>
</dbReference>
<protein>
    <submittedName>
        <fullName evidence="1">Uncharacterized protein</fullName>
    </submittedName>
</protein>
<name>A0A939DL39_9ALTE</name>
<organism evidence="1 2">
    <name type="scientific">Bowmanella dokdonensis</name>
    <dbReference type="NCBI Taxonomy" id="751969"/>
    <lineage>
        <taxon>Bacteria</taxon>
        <taxon>Pseudomonadati</taxon>
        <taxon>Pseudomonadota</taxon>
        <taxon>Gammaproteobacteria</taxon>
        <taxon>Alteromonadales</taxon>
        <taxon>Alteromonadaceae</taxon>
        <taxon>Bowmanella</taxon>
    </lineage>
</organism>
<reference evidence="1" key="1">
    <citation type="submission" date="2021-03" db="EMBL/GenBank/DDBJ databases">
        <title>novel species isolated from a fishpond in China.</title>
        <authorList>
            <person name="Lu H."/>
            <person name="Cai Z."/>
        </authorList>
    </citation>
    <scope>NUCLEOTIDE SEQUENCE</scope>
    <source>
        <strain evidence="1">JCM 30855</strain>
    </source>
</reference>
<evidence type="ECO:0000313" key="1">
    <source>
        <dbReference type="EMBL" id="MBN7824703.1"/>
    </source>
</evidence>
<comment type="caution">
    <text evidence="1">The sequence shown here is derived from an EMBL/GenBank/DDBJ whole genome shotgun (WGS) entry which is preliminary data.</text>
</comment>
<sequence>MPVNDLRLPLTCPASLARLVQQLLSFLLQRESRARMTGPDGIFSAFKRAERVTESG</sequence>
<dbReference type="AlphaFoldDB" id="A0A939DL39"/>
<evidence type="ECO:0000313" key="2">
    <source>
        <dbReference type="Proteomes" id="UP000664654"/>
    </source>
</evidence>
<accession>A0A939DL39</accession>